<evidence type="ECO:0000313" key="2">
    <source>
        <dbReference type="Proteomes" id="UP000248168"/>
    </source>
</evidence>
<sequence>MKKIVINTSYESFCVSHKAFVRLRELGQAEALKEFDPGVYWPNAAAVREPSLNQCGMMIPRDDQHLVRVVEELASEANGHCADLKVVSIPDDVKWEINMVDGTERVSEVHRTWC</sequence>
<dbReference type="RefSeq" id="WP_121990951.1">
    <property type="nucleotide sequence ID" value="NZ_OUNR01000022.1"/>
</dbReference>
<name>A0A330L9V5_9BACT</name>
<keyword evidence="2" id="KW-1185">Reference proteome</keyword>
<evidence type="ECO:0000313" key="1">
    <source>
        <dbReference type="EMBL" id="SPP66842.1"/>
    </source>
</evidence>
<dbReference type="OrthoDB" id="9795088at2"/>
<dbReference type="AlphaFoldDB" id="A0A330L9V5"/>
<accession>A0A330L9V5</accession>
<organism evidence="1 2">
    <name type="scientific">Nitrospira lenta</name>
    <dbReference type="NCBI Taxonomy" id="1436998"/>
    <lineage>
        <taxon>Bacteria</taxon>
        <taxon>Pseudomonadati</taxon>
        <taxon>Nitrospirota</taxon>
        <taxon>Nitrospiria</taxon>
        <taxon>Nitrospirales</taxon>
        <taxon>Nitrospiraceae</taxon>
        <taxon>Nitrospira</taxon>
    </lineage>
</organism>
<dbReference type="Proteomes" id="UP000248168">
    <property type="component" value="Unassembled WGS sequence"/>
</dbReference>
<gene>
    <name evidence="1" type="ORF">NITLEN_90097</name>
</gene>
<proteinExistence type="predicted"/>
<reference evidence="2" key="1">
    <citation type="submission" date="2018-04" db="EMBL/GenBank/DDBJ databases">
        <authorList>
            <person name="Lucker S."/>
            <person name="Sakoula D."/>
        </authorList>
    </citation>
    <scope>NUCLEOTIDE SEQUENCE [LARGE SCALE GENOMIC DNA]</scope>
</reference>
<protein>
    <submittedName>
        <fullName evidence="1">Uncharacterized protein</fullName>
    </submittedName>
</protein>
<dbReference type="InParanoid" id="A0A330L9V5"/>
<dbReference type="EMBL" id="OUNR01000022">
    <property type="protein sequence ID" value="SPP66842.1"/>
    <property type="molecule type" value="Genomic_DNA"/>
</dbReference>